<dbReference type="Proteomes" id="UP001239994">
    <property type="component" value="Unassembled WGS sequence"/>
</dbReference>
<protein>
    <submittedName>
        <fullName evidence="1">Uncharacterized protein</fullName>
    </submittedName>
</protein>
<accession>A0AAD8ZFF6</accession>
<name>A0AAD8ZFF6_9TELE</name>
<dbReference type="AlphaFoldDB" id="A0AAD8ZFF6"/>
<evidence type="ECO:0000313" key="2">
    <source>
        <dbReference type="Proteomes" id="UP001239994"/>
    </source>
</evidence>
<sequence length="83" mass="8936">MMGINILTEGMIDLITTFNDMCSHCTASELSTSIELSIGWNLEKSQHSATLCGYSAQTQTCSDNTLLSGSESDLRVACKEAEP</sequence>
<keyword evidence="2" id="KW-1185">Reference proteome</keyword>
<gene>
    <name evidence="1" type="ORF">P4O66_008279</name>
</gene>
<evidence type="ECO:0000313" key="1">
    <source>
        <dbReference type="EMBL" id="KAK1797093.1"/>
    </source>
</evidence>
<comment type="caution">
    <text evidence="1">The sequence shown here is derived from an EMBL/GenBank/DDBJ whole genome shotgun (WGS) entry which is preliminary data.</text>
</comment>
<organism evidence="1 2">
    <name type="scientific">Electrophorus voltai</name>
    <dbReference type="NCBI Taxonomy" id="2609070"/>
    <lineage>
        <taxon>Eukaryota</taxon>
        <taxon>Metazoa</taxon>
        <taxon>Chordata</taxon>
        <taxon>Craniata</taxon>
        <taxon>Vertebrata</taxon>
        <taxon>Euteleostomi</taxon>
        <taxon>Actinopterygii</taxon>
        <taxon>Neopterygii</taxon>
        <taxon>Teleostei</taxon>
        <taxon>Ostariophysi</taxon>
        <taxon>Gymnotiformes</taxon>
        <taxon>Gymnotoidei</taxon>
        <taxon>Gymnotidae</taxon>
        <taxon>Electrophorus</taxon>
    </lineage>
</organism>
<reference evidence="1" key="1">
    <citation type="submission" date="2023-03" db="EMBL/GenBank/DDBJ databases">
        <title>Electrophorus voltai genome.</title>
        <authorList>
            <person name="Bian C."/>
        </authorList>
    </citation>
    <scope>NUCLEOTIDE SEQUENCE</scope>
    <source>
        <strain evidence="1">CB-2022</strain>
        <tissue evidence="1">Muscle</tissue>
    </source>
</reference>
<proteinExistence type="predicted"/>
<dbReference type="EMBL" id="JAROKS010000014">
    <property type="protein sequence ID" value="KAK1797093.1"/>
    <property type="molecule type" value="Genomic_DNA"/>
</dbReference>